<evidence type="ECO:0000256" key="6">
    <source>
        <dbReference type="ARBA" id="ARBA00022857"/>
    </source>
</evidence>
<dbReference type="Pfam" id="PF00175">
    <property type="entry name" value="NAD_binding_1"/>
    <property type="match status" value="1"/>
</dbReference>
<dbReference type="SUPFAM" id="SSF52218">
    <property type="entry name" value="Flavoproteins"/>
    <property type="match status" value="1"/>
</dbReference>
<reference evidence="12" key="2">
    <citation type="submission" date="2015-11" db="EMBL/GenBank/DDBJ databases">
        <authorList>
            <person name="Zhang Y."/>
            <person name="Guo Z."/>
        </authorList>
    </citation>
    <scope>NUCLEOTIDE SEQUENCE</scope>
</reference>
<dbReference type="STRING" id="6211.A0A068YDV3"/>
<dbReference type="eggNOG" id="KOG1158">
    <property type="taxonomic scope" value="Eukaryota"/>
</dbReference>
<dbReference type="InterPro" id="IPR017927">
    <property type="entry name" value="FAD-bd_FR_type"/>
</dbReference>
<dbReference type="FunFam" id="3.40.50.80:FF:000001">
    <property type="entry name" value="NADPH--cytochrome P450 reductase 1"/>
    <property type="match status" value="1"/>
</dbReference>
<name>A0A068YDV3_ECHMU</name>
<dbReference type="OMA" id="QKRYQRD"/>
<feature type="domain" description="FAD-binding FR-type" evidence="11">
    <location>
        <begin position="235"/>
        <end position="474"/>
    </location>
</feature>
<dbReference type="PRINTS" id="PR00369">
    <property type="entry name" value="FLAVODOXIN"/>
</dbReference>
<dbReference type="Gene3D" id="3.40.50.80">
    <property type="entry name" value="Nucleotide-binding domain of ferredoxin-NADP reductase (FNR) module"/>
    <property type="match status" value="1"/>
</dbReference>
<keyword evidence="5" id="KW-0274">FAD</keyword>
<reference evidence="12" key="1">
    <citation type="journal article" date="2013" name="Nature">
        <title>The genomes of four tapeworm species reveal adaptations to parasitism.</title>
        <authorList>
            <person name="Tsai I.J."/>
            <person name="Zarowiecki M."/>
            <person name="Holroyd N."/>
            <person name="Garciarrubio A."/>
            <person name="Sanchez-Flores A."/>
            <person name="Brooks K.L."/>
            <person name="Tracey A."/>
            <person name="Bobes R.J."/>
            <person name="Fragoso G."/>
            <person name="Sciutto E."/>
            <person name="Aslett M."/>
            <person name="Beasley H."/>
            <person name="Bennett H.M."/>
            <person name="Cai J."/>
            <person name="Camicia F."/>
            <person name="Clark R."/>
            <person name="Cucher M."/>
            <person name="De Silva N."/>
            <person name="Day T.A."/>
            <person name="Deplazes P."/>
            <person name="Estrada K."/>
            <person name="Fernandez C."/>
            <person name="Holland P.W."/>
            <person name="Hou J."/>
            <person name="Hu S."/>
            <person name="Huckvale T."/>
            <person name="Hung S.S."/>
            <person name="Kamenetzky L."/>
            <person name="Keane J.A."/>
            <person name="Kiss F."/>
            <person name="Koziol U."/>
            <person name="Lambert O."/>
            <person name="Liu K."/>
            <person name="Luo X."/>
            <person name="Luo Y."/>
            <person name="Macchiaroli N."/>
            <person name="Nichol S."/>
            <person name="Paps J."/>
            <person name="Parkinson J."/>
            <person name="Pouchkina-Stantcheva N."/>
            <person name="Riddiford N."/>
            <person name="Rosenzvit M."/>
            <person name="Salinas G."/>
            <person name="Wasmuth J.D."/>
            <person name="Zamanian M."/>
            <person name="Zheng Y."/>
            <person name="Cai X."/>
            <person name="Soberon X."/>
            <person name="Olson P.D."/>
            <person name="Laclette J.P."/>
            <person name="Brehm K."/>
            <person name="Berriman M."/>
            <person name="Garciarrubio A."/>
            <person name="Bobes R.J."/>
            <person name="Fragoso G."/>
            <person name="Sanchez-Flores A."/>
            <person name="Estrada K."/>
            <person name="Cevallos M.A."/>
            <person name="Morett E."/>
            <person name="Gonzalez V."/>
            <person name="Portillo T."/>
            <person name="Ochoa-Leyva A."/>
            <person name="Jose M.V."/>
            <person name="Sciutto E."/>
            <person name="Landa A."/>
            <person name="Jimenez L."/>
            <person name="Valdes V."/>
            <person name="Carrero J.C."/>
            <person name="Larralde C."/>
            <person name="Morales-Montor J."/>
            <person name="Limon-Lason J."/>
            <person name="Soberon X."/>
            <person name="Laclette J.P."/>
        </authorList>
    </citation>
    <scope>NUCLEOTIDE SEQUENCE [LARGE SCALE GENOMIC DNA]</scope>
</reference>
<comment type="cofactor">
    <cofactor evidence="1">
        <name>FMN</name>
        <dbReference type="ChEBI" id="CHEBI:58210"/>
    </cofactor>
</comment>
<dbReference type="Proteomes" id="UP000017246">
    <property type="component" value="Unassembled WGS sequence"/>
</dbReference>
<keyword evidence="4" id="KW-0288">FMN</keyword>
<dbReference type="Pfam" id="PF00258">
    <property type="entry name" value="Flavodoxin_1"/>
    <property type="match status" value="1"/>
</dbReference>
<dbReference type="InterPro" id="IPR017938">
    <property type="entry name" value="Riboflavin_synthase-like_b-brl"/>
</dbReference>
<evidence type="ECO:0000313" key="12">
    <source>
        <dbReference type="EMBL" id="CDS40400.1"/>
    </source>
</evidence>
<dbReference type="GO" id="GO:0050660">
    <property type="term" value="F:flavin adenine dinucleotide binding"/>
    <property type="evidence" value="ECO:0007669"/>
    <property type="project" value="TreeGrafter"/>
</dbReference>
<dbReference type="InterPro" id="IPR023173">
    <property type="entry name" value="NADPH_Cyt_P450_Rdtase_alpha"/>
</dbReference>
<dbReference type="GO" id="GO:0005829">
    <property type="term" value="C:cytosol"/>
    <property type="evidence" value="ECO:0007669"/>
    <property type="project" value="TreeGrafter"/>
</dbReference>
<keyword evidence="9" id="KW-1133">Transmembrane helix</keyword>
<evidence type="ECO:0000256" key="2">
    <source>
        <dbReference type="ARBA" id="ARBA00001974"/>
    </source>
</evidence>
<dbReference type="SUPFAM" id="SSF52343">
    <property type="entry name" value="Ferredoxin reductase-like, C-terminal NADP-linked domain"/>
    <property type="match status" value="1"/>
</dbReference>
<keyword evidence="13" id="KW-1185">Reference proteome</keyword>
<dbReference type="PANTHER" id="PTHR19384">
    <property type="entry name" value="NITRIC OXIDE SYNTHASE-RELATED"/>
    <property type="match status" value="1"/>
</dbReference>
<keyword evidence="9" id="KW-0812">Transmembrane</keyword>
<evidence type="ECO:0000256" key="1">
    <source>
        <dbReference type="ARBA" id="ARBA00001917"/>
    </source>
</evidence>
<feature type="transmembrane region" description="Helical" evidence="9">
    <location>
        <begin position="643"/>
        <end position="660"/>
    </location>
</feature>
<protein>
    <recommendedName>
        <fullName evidence="8">NADPH--hemoprotein reductase</fullName>
        <ecNumber evidence="8">1.6.2.4</ecNumber>
    </recommendedName>
</protein>
<dbReference type="GO" id="GO:0003958">
    <property type="term" value="F:NADPH-hemoprotein reductase activity"/>
    <property type="evidence" value="ECO:0007669"/>
    <property type="project" value="UniProtKB-EC"/>
</dbReference>
<evidence type="ECO:0000256" key="5">
    <source>
        <dbReference type="ARBA" id="ARBA00022827"/>
    </source>
</evidence>
<feature type="domain" description="Flavodoxin-like" evidence="10">
    <location>
        <begin position="36"/>
        <end position="178"/>
    </location>
</feature>
<dbReference type="EMBL" id="LN902841">
    <property type="protein sequence ID" value="CDS40400.1"/>
    <property type="molecule type" value="Genomic_DNA"/>
</dbReference>
<dbReference type="AlphaFoldDB" id="A0A068YDV3"/>
<evidence type="ECO:0000256" key="8">
    <source>
        <dbReference type="ARBA" id="ARBA00023797"/>
    </source>
</evidence>
<accession>A0A068YDV3</accession>
<dbReference type="SUPFAM" id="SSF63380">
    <property type="entry name" value="Riboflavin synthase domain-like"/>
    <property type="match status" value="1"/>
</dbReference>
<dbReference type="EC" id="1.6.2.4" evidence="8"/>
<keyword evidence="7" id="KW-0560">Oxidoreductase</keyword>
<dbReference type="InterPro" id="IPR008254">
    <property type="entry name" value="Flavodoxin/NO_synth"/>
</dbReference>
<dbReference type="InterPro" id="IPR039261">
    <property type="entry name" value="FNR_nucleotide-bd"/>
</dbReference>
<dbReference type="GO" id="GO:0010181">
    <property type="term" value="F:FMN binding"/>
    <property type="evidence" value="ECO:0007669"/>
    <property type="project" value="InterPro"/>
</dbReference>
<dbReference type="PROSITE" id="PS50902">
    <property type="entry name" value="FLAVODOXIN_LIKE"/>
    <property type="match status" value="1"/>
</dbReference>
<organism evidence="12 13">
    <name type="scientific">Echinococcus multilocularis</name>
    <name type="common">Fox tapeworm</name>
    <dbReference type="NCBI Taxonomy" id="6211"/>
    <lineage>
        <taxon>Eukaryota</taxon>
        <taxon>Metazoa</taxon>
        <taxon>Spiralia</taxon>
        <taxon>Lophotrochozoa</taxon>
        <taxon>Platyhelminthes</taxon>
        <taxon>Cestoda</taxon>
        <taxon>Eucestoda</taxon>
        <taxon>Cyclophyllidea</taxon>
        <taxon>Taeniidae</taxon>
        <taxon>Echinococcus</taxon>
    </lineage>
</organism>
<dbReference type="OrthoDB" id="1856718at2759"/>
<dbReference type="PRINTS" id="PR00371">
    <property type="entry name" value="FPNCR"/>
</dbReference>
<evidence type="ECO:0000256" key="3">
    <source>
        <dbReference type="ARBA" id="ARBA00022630"/>
    </source>
</evidence>
<dbReference type="PANTHER" id="PTHR19384:SF17">
    <property type="entry name" value="NADPH--CYTOCHROME P450 REDUCTASE"/>
    <property type="match status" value="1"/>
</dbReference>
<dbReference type="InterPro" id="IPR001094">
    <property type="entry name" value="Flavdoxin-like"/>
</dbReference>
<dbReference type="Gene3D" id="3.40.50.360">
    <property type="match status" value="1"/>
</dbReference>
<evidence type="ECO:0000256" key="7">
    <source>
        <dbReference type="ARBA" id="ARBA00023002"/>
    </source>
</evidence>
<evidence type="ECO:0000259" key="11">
    <source>
        <dbReference type="PROSITE" id="PS51384"/>
    </source>
</evidence>
<evidence type="ECO:0000259" key="10">
    <source>
        <dbReference type="PROSITE" id="PS50902"/>
    </source>
</evidence>
<dbReference type="InterPro" id="IPR003097">
    <property type="entry name" value="CysJ-like_FAD-binding"/>
</dbReference>
<keyword evidence="6" id="KW-0521">NADP</keyword>
<proteinExistence type="predicted"/>
<dbReference type="Gene3D" id="1.20.990.10">
    <property type="entry name" value="NADPH-cytochrome p450 Reductase, Chain A, domain 3"/>
    <property type="match status" value="1"/>
</dbReference>
<evidence type="ECO:0000256" key="9">
    <source>
        <dbReference type="SAM" id="Phobius"/>
    </source>
</evidence>
<dbReference type="InterPro" id="IPR001433">
    <property type="entry name" value="OxRdtase_FAD/NAD-bd"/>
</dbReference>
<keyword evidence="3" id="KW-0285">Flavoprotein</keyword>
<dbReference type="InterPro" id="IPR001709">
    <property type="entry name" value="Flavoprot_Pyr_Nucl_cyt_Rdtase"/>
</dbReference>
<dbReference type="Gene3D" id="2.40.30.10">
    <property type="entry name" value="Translation factors"/>
    <property type="match status" value="1"/>
</dbReference>
<keyword evidence="9" id="KW-0472">Membrane</keyword>
<dbReference type="PROSITE" id="PS51384">
    <property type="entry name" value="FAD_FR"/>
    <property type="match status" value="1"/>
</dbReference>
<evidence type="ECO:0000313" key="13">
    <source>
        <dbReference type="Proteomes" id="UP000017246"/>
    </source>
</evidence>
<evidence type="ECO:0000256" key="4">
    <source>
        <dbReference type="ARBA" id="ARBA00022643"/>
    </source>
</evidence>
<dbReference type="Pfam" id="PF00667">
    <property type="entry name" value="FAD_binding_1"/>
    <property type="match status" value="1"/>
</dbReference>
<comment type="cofactor">
    <cofactor evidence="2">
        <name>FAD</name>
        <dbReference type="ChEBI" id="CHEBI:57692"/>
    </cofactor>
</comment>
<gene>
    <name evidence="12" type="ORF">EmuJ_000797900</name>
</gene>
<dbReference type="InterPro" id="IPR029039">
    <property type="entry name" value="Flavoprotein-like_sf"/>
</dbReference>
<sequence length="740" mass="83501">MLLFDAVFLIAVSTLVFYWLRLRWYTTHLRCPVFKFNVFFGTESGTAKRYAYRLESILSHSSSADISVTDLTNFRRDLLCDGKFGLNIFIVATYGDGEPPDSAIGFSNWLHTLREPLPNLNYSVFGLGDSGYLQFNEFAKRIDRRLALLGGSRKVPLYLGDAARNLEADFRSWQISLCQLYNLTECHVDASVNTSEKFTFIHLPSADVEKLGGSFTGEPRHRLSFRFNAPPFSPENPFLAAIITNTELLNCTDRSCRLLELNLSNSSIKYAPGDRLAVLPQNSKDLVRRLCALLHVNSEQHIYATSLAGSTRNCFNCFPTPCTFRTAFTHYLDLTTPPQFDLIECLAQCTKFKGERAFLQNLIAARAGDTGEEAYEKWILAARRNVIEVLEDLPSCRPSADLLCRMLPRLQPRFYSVASSSRYQPDRVRLIVKVLEYTSLSGRLHKGVASDFLSSMHSGDCVAVFLRRSEFRLPRNPSTPIVMVAAGTGIAPFLGFIQERTFVKSKGGRLGEAMLFYGCRSRNQDRILPNELDDALNSGVLSCLRFAYSREQVQKVYVQHLLRDYAETIWSLLKDKSGHFYVCGDSRGMAQDVRHALLGIIQQQGSLTSTKAEEFFQGLKSARRCMFDDDSATRMLTLVVQRLLCAVTYVLVYFVLFARFDIDVLPFNEVSTPGYIEKQYQMALVLPNPKTDGRLVAGQHRHPGDFTCATSIYGNATVRLPILKPLPETKDKRFLNSVLC</sequence>